<sequence length="1452" mass="166023">MNEELKDRTGEKAEASQKKAKKNGQEDQDRKVKGEEEGQPEDKVERAEEILDDSEKRPHQEEEVDGAGADIGKRQGGGKLRAKYPEHLGNILAILSEVLSMYPASSFQVGKLILTQLQASTNSLKASGVQIQLQVEESVENIEVLMKHLQERSREGTLRSDKDNYALLHNGDSGPEDQQNFRTIPIYPTSEEFHGDQRPFLRPNLTSQRYTNTHIYLDTHFRLMREDFVRPLRDGIRQILTNQLNVGARGQDLRTKRFDDIRVYFNTRVVSPTCTNTGISHIMEFDVQPLKFVEWENSKRLIYGSLVCLSCDNFETFMYATVSDRDPKQLQKGLVKIQFTEESRLRLAGFQKDQSFLMVETTAYFEAYRHVLQGLQELEEDNLPFQRYIVECNGDVQPPAYLGRGDVYKLSCIADPQHNQSLLPFRCLNKEAWPRKERLGLDGSQMEAFQLALTKELAIIQGPPGTGKTYVGLKIAQALLSNQDLWKEDNAPMLVVCYTNHALDQFLEGIHKFLESDIVRVGGRSNSEILKQFNLRQLSSKPGFGQLLPSHLHRAHNDIQRSQKKRIKRKIRVELSKTSTMTEEEENAVGNIWDLGLPDRWQLYRLWVSRCRAEARTKIFEMEQEYQNTAARLADVKRQEDLSLLKRAKVIGMTTTGAAKYRSVLQEVKPPVVIVEEAAEVLEAHTITTLSNACKHLILIGDHQQLRPSATVYDLAKNFDLEMSMFERLVRMGLPYVRLNYQHRMRPDIASLLTPHIYSELENHPSVFEYDNIKGLSTNVFFVEHDHREEDIKDGKSHQNKHEAKFVVALCRYLLLQDYQPHQITILTTYTGQLHCLRKLMPASQFTGVKVHVVDKYQGEENDIILLSLVRSNLQGKVGFLNIPNRVCVALSRAKKGLFCIGDSAMLQQVKLWSNIFHTLREKNQIGKALTLCCYNHPNRQVAASCSEDFDQAPEGGCTQPCEFRLDCGHACASVCHPYDPEHKKYKCLKKCQKILCDLGHKCPLVCHRPCPEKCQVKVEKIIPQCKHKQLVPCHQEPNEFICQEPCQKLLVCGHPCDSLCGKDCTSMCKVTISLKLGCGHTQSAACFYRTEEEAPVCRSPCEQQLKCGHACQGTCGRCFQGRFHMPCSHRCERLLICSHKCTEPCTRNCPPCQRPCENRCIHSKCMLPCGQPCVPCNEPCTWHCPHQSCTKLCHEPCDRPPCTQPCGKSLPCGHPCIGLCGDQCPTKCRDCDHNEVTEVFFGTEDNPEASFIQLEDCGHIFEHSAMDIYMEMDDNSQTNEGEQVAIKLKVCPKCQTPIRKNRRYGTHINRCLAEIEMVKQKIHGNLPNAEEQRAALQLQWVQHLASIGLDMQTGYLQIGEQLKKKYLTANDLWSLENKLNFLIRIAKLRKIQTKMMLLDQTFTSKAFEQFQCWLNGGHRRFTEQQVFDLKRELQRLTFLTELNARCHKAQR</sequence>
<keyword evidence="4" id="KW-0862">Zinc</keyword>
<evidence type="ECO:0000259" key="7">
    <source>
        <dbReference type="SMART" id="SM00438"/>
    </source>
</evidence>
<evidence type="ECO:0000256" key="2">
    <source>
        <dbReference type="ARBA" id="ARBA00022737"/>
    </source>
</evidence>
<dbReference type="InterPro" id="IPR047187">
    <property type="entry name" value="SF1_C_Upf1"/>
</dbReference>
<dbReference type="CDD" id="cd18808">
    <property type="entry name" value="SF1_C_Upf1"/>
    <property type="match status" value="1"/>
</dbReference>
<dbReference type="InterPro" id="IPR057373">
    <property type="entry name" value="ZNFX1"/>
</dbReference>
<evidence type="ECO:0000256" key="1">
    <source>
        <dbReference type="ARBA" id="ARBA00022723"/>
    </source>
</evidence>
<dbReference type="GO" id="GO:0004386">
    <property type="term" value="F:helicase activity"/>
    <property type="evidence" value="ECO:0007669"/>
    <property type="project" value="InterPro"/>
</dbReference>
<comment type="caution">
    <text evidence="8">The sequence shown here is derived from an EMBL/GenBank/DDBJ whole genome shotgun (WGS) entry which is preliminary data.</text>
</comment>
<feature type="coiled-coil region" evidence="5">
    <location>
        <begin position="612"/>
        <end position="639"/>
    </location>
</feature>
<evidence type="ECO:0000256" key="6">
    <source>
        <dbReference type="SAM" id="MobiDB-lite"/>
    </source>
</evidence>
<dbReference type="InterPro" id="IPR000967">
    <property type="entry name" value="Znf_NFX1"/>
</dbReference>
<dbReference type="InterPro" id="IPR041679">
    <property type="entry name" value="DNA2/NAM7-like_C"/>
</dbReference>
<evidence type="ECO:0000313" key="8">
    <source>
        <dbReference type="EMBL" id="CAF96521.1"/>
    </source>
</evidence>
<reference evidence="8" key="2">
    <citation type="submission" date="2004-02" db="EMBL/GenBank/DDBJ databases">
        <authorList>
            <consortium name="Genoscope"/>
            <consortium name="Whitehead Institute Centre for Genome Research"/>
        </authorList>
    </citation>
    <scope>NUCLEOTIDE SEQUENCE</scope>
</reference>
<dbReference type="InterPro" id="IPR041677">
    <property type="entry name" value="DNA2/NAM7_AAA_11"/>
</dbReference>
<feature type="compositionally biased region" description="Basic and acidic residues" evidence="6">
    <location>
        <begin position="1"/>
        <end position="61"/>
    </location>
</feature>
<dbReference type="Pfam" id="PF13086">
    <property type="entry name" value="AAA_11"/>
    <property type="match status" value="1"/>
</dbReference>
<dbReference type="GO" id="GO:0031048">
    <property type="term" value="P:regulatory ncRNA-mediated heterochromatin formation"/>
    <property type="evidence" value="ECO:0007669"/>
    <property type="project" value="TreeGrafter"/>
</dbReference>
<dbReference type="KEGG" id="tng:GSTEN00013591G001"/>
<dbReference type="OrthoDB" id="2423195at2759"/>
<keyword evidence="5" id="KW-0175">Coiled coil</keyword>
<keyword evidence="1" id="KW-0479">Metal-binding</keyword>
<feature type="domain" description="NF-X1-type" evidence="7">
    <location>
        <begin position="1053"/>
        <end position="1071"/>
    </location>
</feature>
<accession>Q4SS61</accession>
<dbReference type="Gene3D" id="3.40.50.300">
    <property type="entry name" value="P-loop containing nucleotide triphosphate hydrolases"/>
    <property type="match status" value="2"/>
</dbReference>
<evidence type="ECO:0000256" key="5">
    <source>
        <dbReference type="SAM" id="Coils"/>
    </source>
</evidence>
<dbReference type="InterPro" id="IPR045055">
    <property type="entry name" value="DNA2/NAM7-like"/>
</dbReference>
<dbReference type="PANTHER" id="PTHR10887">
    <property type="entry name" value="DNA2/NAM7 HELICASE FAMILY"/>
    <property type="match status" value="1"/>
</dbReference>
<dbReference type="FunFam" id="3.40.50.300:FF:001140">
    <property type="entry name" value="Zinc finger NFX1-type containing 1"/>
    <property type="match status" value="1"/>
</dbReference>
<protein>
    <submittedName>
        <fullName evidence="8">(spotted green pufferfish) hypothetical protein</fullName>
    </submittedName>
</protein>
<dbReference type="GO" id="GO:0008270">
    <property type="term" value="F:zinc ion binding"/>
    <property type="evidence" value="ECO:0007669"/>
    <property type="project" value="UniProtKB-KW"/>
</dbReference>
<dbReference type="CDD" id="cd17936">
    <property type="entry name" value="EEXXEc_NFX1"/>
    <property type="match status" value="1"/>
</dbReference>
<reference evidence="8" key="1">
    <citation type="journal article" date="2004" name="Nature">
        <title>Genome duplication in the teleost fish Tetraodon nigroviridis reveals the early vertebrate proto-karyotype.</title>
        <authorList>
            <person name="Jaillon O."/>
            <person name="Aury J.-M."/>
            <person name="Brunet F."/>
            <person name="Petit J.-L."/>
            <person name="Stange-Thomann N."/>
            <person name="Mauceli E."/>
            <person name="Bouneau L."/>
            <person name="Fischer C."/>
            <person name="Ozouf-Costaz C."/>
            <person name="Bernot A."/>
            <person name="Nicaud S."/>
            <person name="Jaffe D."/>
            <person name="Fisher S."/>
            <person name="Lutfalla G."/>
            <person name="Dossat C."/>
            <person name="Segurens B."/>
            <person name="Dasilva C."/>
            <person name="Salanoubat M."/>
            <person name="Levy M."/>
            <person name="Boudet N."/>
            <person name="Castellano S."/>
            <person name="Anthouard V."/>
            <person name="Jubin C."/>
            <person name="Castelli V."/>
            <person name="Katinka M."/>
            <person name="Vacherie B."/>
            <person name="Biemont C."/>
            <person name="Skalli Z."/>
            <person name="Cattolico L."/>
            <person name="Poulain J."/>
            <person name="De Berardinis V."/>
            <person name="Cruaud C."/>
            <person name="Duprat S."/>
            <person name="Brottier P."/>
            <person name="Coutanceau J.-P."/>
            <person name="Gouzy J."/>
            <person name="Parra G."/>
            <person name="Lardier G."/>
            <person name="Chapple C."/>
            <person name="McKernan K.J."/>
            <person name="McEwan P."/>
            <person name="Bosak S."/>
            <person name="Kellis M."/>
            <person name="Volff J.-N."/>
            <person name="Guigo R."/>
            <person name="Zody M.C."/>
            <person name="Mesirov J."/>
            <person name="Lindblad-Toh K."/>
            <person name="Birren B."/>
            <person name="Nusbaum C."/>
            <person name="Kahn D."/>
            <person name="Robinson-Rechavi M."/>
            <person name="Laudet V."/>
            <person name="Schachter V."/>
            <person name="Quetier F."/>
            <person name="Saurin W."/>
            <person name="Scarpelli C."/>
            <person name="Wincker P."/>
            <person name="Lander E.S."/>
            <person name="Weissenbach J."/>
            <person name="Roest Crollius H."/>
        </authorList>
    </citation>
    <scope>NUCLEOTIDE SEQUENCE [LARGE SCALE GENOMIC DNA]</scope>
</reference>
<evidence type="ECO:0000256" key="3">
    <source>
        <dbReference type="ARBA" id="ARBA00022771"/>
    </source>
</evidence>
<name>Q4SS61_TETNG</name>
<dbReference type="InterPro" id="IPR027417">
    <property type="entry name" value="P-loop_NTPase"/>
</dbReference>
<dbReference type="SUPFAM" id="SSF52540">
    <property type="entry name" value="P-loop containing nucleoside triphosphate hydrolases"/>
    <property type="match status" value="1"/>
</dbReference>
<dbReference type="FunFam" id="3.40.50.300:FF:000742">
    <property type="entry name" value="NFX1-type zinc finger-containing protein 1"/>
    <property type="match status" value="1"/>
</dbReference>
<dbReference type="GO" id="GO:0031380">
    <property type="term" value="C:nuclear RNA-directed RNA polymerase complex"/>
    <property type="evidence" value="ECO:0007669"/>
    <property type="project" value="TreeGrafter"/>
</dbReference>
<dbReference type="PANTHER" id="PTHR10887:SF341">
    <property type="entry name" value="NFX1-TYPE ZINC FINGER-CONTAINING PROTEIN 1"/>
    <property type="match status" value="1"/>
</dbReference>
<evidence type="ECO:0000256" key="4">
    <source>
        <dbReference type="ARBA" id="ARBA00022833"/>
    </source>
</evidence>
<feature type="region of interest" description="Disordered" evidence="6">
    <location>
        <begin position="1"/>
        <end position="78"/>
    </location>
</feature>
<feature type="domain" description="NF-X1-type" evidence="7">
    <location>
        <begin position="997"/>
        <end position="1017"/>
    </location>
</feature>
<dbReference type="SMART" id="SM00438">
    <property type="entry name" value="ZnF_NFX"/>
    <property type="match status" value="5"/>
</dbReference>
<feature type="domain" description="NF-X1-type" evidence="7">
    <location>
        <begin position="968"/>
        <end position="990"/>
    </location>
</feature>
<proteinExistence type="predicted"/>
<organism evidence="8">
    <name type="scientific">Tetraodon nigroviridis</name>
    <name type="common">Spotted green pufferfish</name>
    <name type="synonym">Chelonodon nigroviridis</name>
    <dbReference type="NCBI Taxonomy" id="99883"/>
    <lineage>
        <taxon>Eukaryota</taxon>
        <taxon>Metazoa</taxon>
        <taxon>Chordata</taxon>
        <taxon>Craniata</taxon>
        <taxon>Vertebrata</taxon>
        <taxon>Euteleostomi</taxon>
        <taxon>Actinopterygii</taxon>
        <taxon>Neopterygii</taxon>
        <taxon>Teleostei</taxon>
        <taxon>Neoteleostei</taxon>
        <taxon>Acanthomorphata</taxon>
        <taxon>Eupercaria</taxon>
        <taxon>Tetraodontiformes</taxon>
        <taxon>Tetradontoidea</taxon>
        <taxon>Tetraodontidae</taxon>
        <taxon>Tetraodon</taxon>
    </lineage>
</organism>
<feature type="domain" description="NF-X1-type" evidence="7">
    <location>
        <begin position="1026"/>
        <end position="1049"/>
    </location>
</feature>
<feature type="domain" description="NF-X1-type" evidence="7">
    <location>
        <begin position="1138"/>
        <end position="1155"/>
    </location>
</feature>
<dbReference type="Pfam" id="PF13087">
    <property type="entry name" value="AAA_12"/>
    <property type="match status" value="1"/>
</dbReference>
<dbReference type="Pfam" id="PF25396">
    <property type="entry name" value="ZNFX1"/>
    <property type="match status" value="1"/>
</dbReference>
<dbReference type="EMBL" id="CAAE01014479">
    <property type="protein sequence ID" value="CAF96521.1"/>
    <property type="molecule type" value="Genomic_DNA"/>
</dbReference>
<gene>
    <name evidence="8" type="ORF">GSTENG00013591001</name>
</gene>
<keyword evidence="3" id="KW-0863">Zinc-finger</keyword>
<keyword evidence="2" id="KW-0677">Repeat</keyword>